<comment type="caution">
    <text evidence="5">The sequence shown here is derived from an EMBL/GenBank/DDBJ whole genome shotgun (WGS) entry which is preliminary data.</text>
</comment>
<dbReference type="InterPro" id="IPR006119">
    <property type="entry name" value="Resolv_N"/>
</dbReference>
<name>T0Z5G4_9ZZZZ</name>
<dbReference type="GO" id="GO:0000150">
    <property type="term" value="F:DNA strand exchange activity"/>
    <property type="evidence" value="ECO:0007669"/>
    <property type="project" value="InterPro"/>
</dbReference>
<dbReference type="AlphaFoldDB" id="T0Z5G4"/>
<dbReference type="PROSITE" id="PS00397">
    <property type="entry name" value="RECOMBINASES_1"/>
    <property type="match status" value="1"/>
</dbReference>
<dbReference type="SUPFAM" id="SSF53041">
    <property type="entry name" value="Resolvase-like"/>
    <property type="match status" value="1"/>
</dbReference>
<dbReference type="InterPro" id="IPR009061">
    <property type="entry name" value="DNA-bd_dom_put_sf"/>
</dbReference>
<proteinExistence type="predicted"/>
<dbReference type="InterPro" id="IPR051491">
    <property type="entry name" value="Recombinase/Transposase-rel"/>
</dbReference>
<dbReference type="GO" id="GO:0003677">
    <property type="term" value="F:DNA binding"/>
    <property type="evidence" value="ECO:0007669"/>
    <property type="project" value="UniProtKB-KW"/>
</dbReference>
<keyword evidence="1" id="KW-0229">DNA integration</keyword>
<evidence type="ECO:0000313" key="5">
    <source>
        <dbReference type="EMBL" id="EQD40278.1"/>
    </source>
</evidence>
<dbReference type="Gene3D" id="1.10.287.2170">
    <property type="match status" value="1"/>
</dbReference>
<keyword evidence="2" id="KW-0238">DNA-binding</keyword>
<evidence type="ECO:0000256" key="2">
    <source>
        <dbReference type="ARBA" id="ARBA00023125"/>
    </source>
</evidence>
<dbReference type="PANTHER" id="PTHR36172">
    <property type="match status" value="1"/>
</dbReference>
<dbReference type="InterPro" id="IPR006118">
    <property type="entry name" value="Recombinase_CS"/>
</dbReference>
<dbReference type="CDD" id="cd04762">
    <property type="entry name" value="HTH_MerR-trunc"/>
    <property type="match status" value="1"/>
</dbReference>
<dbReference type="InterPro" id="IPR048046">
    <property type="entry name" value="Transpos_IS607"/>
</dbReference>
<accession>T0Z5G4</accession>
<dbReference type="GO" id="GO:0015074">
    <property type="term" value="P:DNA integration"/>
    <property type="evidence" value="ECO:0007669"/>
    <property type="project" value="UniProtKB-KW"/>
</dbReference>
<dbReference type="SMART" id="SM00857">
    <property type="entry name" value="Resolvase"/>
    <property type="match status" value="1"/>
</dbReference>
<dbReference type="EMBL" id="AUZZ01007995">
    <property type="protein sequence ID" value="EQD40278.1"/>
    <property type="molecule type" value="Genomic_DNA"/>
</dbReference>
<dbReference type="Pfam" id="PF00239">
    <property type="entry name" value="Resolvase"/>
    <property type="match status" value="1"/>
</dbReference>
<protein>
    <submittedName>
        <fullName evidence="5">DNA binding domain protein, excisionase family</fullName>
    </submittedName>
</protein>
<evidence type="ECO:0000259" key="4">
    <source>
        <dbReference type="PROSITE" id="PS51736"/>
    </source>
</evidence>
<organism evidence="5">
    <name type="scientific">mine drainage metagenome</name>
    <dbReference type="NCBI Taxonomy" id="410659"/>
    <lineage>
        <taxon>unclassified sequences</taxon>
        <taxon>metagenomes</taxon>
        <taxon>ecological metagenomes</taxon>
    </lineage>
</organism>
<dbReference type="PANTHER" id="PTHR36172:SF1">
    <property type="entry name" value="RESOLVASE-RELATED"/>
    <property type="match status" value="1"/>
</dbReference>
<evidence type="ECO:0000256" key="3">
    <source>
        <dbReference type="ARBA" id="ARBA00023172"/>
    </source>
</evidence>
<dbReference type="SUPFAM" id="SSF46955">
    <property type="entry name" value="Putative DNA-binding domain"/>
    <property type="match status" value="1"/>
</dbReference>
<dbReference type="InterPro" id="IPR036162">
    <property type="entry name" value="Resolvase-like_N_sf"/>
</dbReference>
<dbReference type="PROSITE" id="PS51736">
    <property type="entry name" value="RECOMBINASES_3"/>
    <property type="match status" value="1"/>
</dbReference>
<dbReference type="Gene3D" id="1.10.1660.10">
    <property type="match status" value="1"/>
</dbReference>
<feature type="domain" description="Resolvase/invertase-type recombinase catalytic" evidence="4">
    <location>
        <begin position="63"/>
        <end position="209"/>
    </location>
</feature>
<gene>
    <name evidence="5" type="ORF">B2A_11080</name>
</gene>
<evidence type="ECO:0000256" key="1">
    <source>
        <dbReference type="ARBA" id="ARBA00022908"/>
    </source>
</evidence>
<keyword evidence="3" id="KW-0233">DNA recombination</keyword>
<sequence>MEDKLLTLRESSDLLGVSTKTLQRWDGDGSLRVVRTPHGKRRVPLSEIRRLQGETVSADRVNVACLYARVSSHEQKARGDLSRQMEHLRSKLPDGGFDRVLEITDVASGLSDKRKGLLQMMHLAQRGEVTDIFVTYRDRLTRFGFGYLQQYFDAFGVRIHLTETVADRRSLQDELVEDLLAIVTSFSGKLYGLRSHRNARALVAAVKEAVSGEGDLRGEGP</sequence>
<reference evidence="5" key="1">
    <citation type="submission" date="2013-08" db="EMBL/GenBank/DDBJ databases">
        <authorList>
            <person name="Mendez C."/>
            <person name="Richter M."/>
            <person name="Ferrer M."/>
            <person name="Sanchez J."/>
        </authorList>
    </citation>
    <scope>NUCLEOTIDE SEQUENCE</scope>
</reference>
<dbReference type="NCBIfam" id="NF033518">
    <property type="entry name" value="transpos_IS607"/>
    <property type="match status" value="1"/>
</dbReference>
<dbReference type="Gene3D" id="3.40.50.1390">
    <property type="entry name" value="Resolvase, N-terminal catalytic domain"/>
    <property type="match status" value="1"/>
</dbReference>
<reference evidence="5" key="2">
    <citation type="journal article" date="2014" name="ISME J.">
        <title>Microbial stratification in low pH oxic and suboxic macroscopic growths along an acid mine drainage.</title>
        <authorList>
            <person name="Mendez-Garcia C."/>
            <person name="Mesa V."/>
            <person name="Sprenger R.R."/>
            <person name="Richter M."/>
            <person name="Diez M.S."/>
            <person name="Solano J."/>
            <person name="Bargiela R."/>
            <person name="Golyshina O.V."/>
            <person name="Manteca A."/>
            <person name="Ramos J.L."/>
            <person name="Gallego J.R."/>
            <person name="Llorente I."/>
            <person name="Martins Dos Santos V.A."/>
            <person name="Jensen O.N."/>
            <person name="Pelaez A.I."/>
            <person name="Sanchez J."/>
            <person name="Ferrer M."/>
        </authorList>
    </citation>
    <scope>NUCLEOTIDE SEQUENCE</scope>
</reference>